<dbReference type="PANTHER" id="PTHR34185">
    <property type="entry name" value="DIADENYLATE CYCLASE"/>
    <property type="match status" value="1"/>
</dbReference>
<evidence type="ECO:0000256" key="4">
    <source>
        <dbReference type="ARBA" id="ARBA00022741"/>
    </source>
</evidence>
<dbReference type="PROSITE" id="PS51794">
    <property type="entry name" value="DAC"/>
    <property type="match status" value="1"/>
</dbReference>
<name>I4CD09_DESTA</name>
<dbReference type="SUPFAM" id="SSF143597">
    <property type="entry name" value="YojJ-like"/>
    <property type="match status" value="1"/>
</dbReference>
<dbReference type="STRING" id="706587.Desti_4835"/>
<dbReference type="PATRIC" id="fig|706587.4.peg.5476"/>
<sequence>MTDFKEVLCKVCSACKGVNPEILERVLLLAVEIAREGREGRRIGTIFVVADTQEVLKNSRSLILDPLFGHDPELKQIHDPNVRETIKELAQLDGAFVISDQGIVVSACRYLNASADDIRMPLGLGARHMAAASISRATKAVSVVVSESSIVRVFDNGEMVSEIIPELWLFSHYSRNAQIANLGTQISDFSSLSCT</sequence>
<dbReference type="OrthoDB" id="9775217at2"/>
<gene>
    <name evidence="7" type="ordered locus">Desti_4835</name>
</gene>
<keyword evidence="8" id="KW-1185">Reference proteome</keyword>
<dbReference type="PANTHER" id="PTHR34185:SF1">
    <property type="entry name" value="DIADENYLATE CYCLASE"/>
    <property type="match status" value="1"/>
</dbReference>
<evidence type="ECO:0000256" key="5">
    <source>
        <dbReference type="ARBA" id="ARBA00022840"/>
    </source>
</evidence>
<dbReference type="InterPro" id="IPR036888">
    <property type="entry name" value="DNA_integrity_DisA_N_sf"/>
</dbReference>
<evidence type="ECO:0000313" key="7">
    <source>
        <dbReference type="EMBL" id="AFM27450.1"/>
    </source>
</evidence>
<keyword evidence="5" id="KW-0067">ATP-binding</keyword>
<dbReference type="Pfam" id="PF02457">
    <property type="entry name" value="DAC"/>
    <property type="match status" value="1"/>
</dbReference>
<dbReference type="eggNOG" id="COG1624">
    <property type="taxonomic scope" value="Bacteria"/>
</dbReference>
<dbReference type="HOGENOM" id="CLU_1394387_0_0_7"/>
<dbReference type="AlphaFoldDB" id="I4CD09"/>
<dbReference type="RefSeq" id="WP_014812557.1">
    <property type="nucleotide sequence ID" value="NC_018025.1"/>
</dbReference>
<accession>I4CD09</accession>
<dbReference type="Gene3D" id="3.40.1700.10">
    <property type="entry name" value="DNA integrity scanning protein, DisA, N-terminal domain"/>
    <property type="match status" value="1"/>
</dbReference>
<organism evidence="7 8">
    <name type="scientific">Desulfomonile tiedjei (strain ATCC 49306 / DSM 6799 / DCB-1)</name>
    <dbReference type="NCBI Taxonomy" id="706587"/>
    <lineage>
        <taxon>Bacteria</taxon>
        <taxon>Pseudomonadati</taxon>
        <taxon>Thermodesulfobacteriota</taxon>
        <taxon>Desulfomonilia</taxon>
        <taxon>Desulfomonilales</taxon>
        <taxon>Desulfomonilaceae</taxon>
        <taxon>Desulfomonile</taxon>
    </lineage>
</organism>
<dbReference type="EMBL" id="CP003360">
    <property type="protein sequence ID" value="AFM27450.1"/>
    <property type="molecule type" value="Genomic_DNA"/>
</dbReference>
<dbReference type="InterPro" id="IPR003390">
    <property type="entry name" value="DNA_integrity_scan_DisA_N"/>
</dbReference>
<keyword evidence="3" id="KW-0548">Nucleotidyltransferase</keyword>
<dbReference type="InterPro" id="IPR050338">
    <property type="entry name" value="DisA"/>
</dbReference>
<evidence type="ECO:0000256" key="1">
    <source>
        <dbReference type="ARBA" id="ARBA00000877"/>
    </source>
</evidence>
<feature type="domain" description="DAC" evidence="6">
    <location>
        <begin position="1"/>
        <end position="166"/>
    </location>
</feature>
<evidence type="ECO:0000256" key="3">
    <source>
        <dbReference type="ARBA" id="ARBA00022695"/>
    </source>
</evidence>
<dbReference type="KEGG" id="dti:Desti_4835"/>
<evidence type="ECO:0000256" key="2">
    <source>
        <dbReference type="ARBA" id="ARBA00022679"/>
    </source>
</evidence>
<dbReference type="GO" id="GO:0004016">
    <property type="term" value="F:adenylate cyclase activity"/>
    <property type="evidence" value="ECO:0007669"/>
    <property type="project" value="TreeGrafter"/>
</dbReference>
<dbReference type="Proteomes" id="UP000006055">
    <property type="component" value="Chromosome"/>
</dbReference>
<protein>
    <recommendedName>
        <fullName evidence="6">DAC domain-containing protein</fullName>
    </recommendedName>
</protein>
<comment type="catalytic activity">
    <reaction evidence="1">
        <text>2 ATP = 3',3'-c-di-AMP + 2 diphosphate</text>
        <dbReference type="Rhea" id="RHEA:35655"/>
        <dbReference type="ChEBI" id="CHEBI:30616"/>
        <dbReference type="ChEBI" id="CHEBI:33019"/>
        <dbReference type="ChEBI" id="CHEBI:71500"/>
        <dbReference type="EC" id="2.7.7.85"/>
    </reaction>
</comment>
<evidence type="ECO:0000313" key="8">
    <source>
        <dbReference type="Proteomes" id="UP000006055"/>
    </source>
</evidence>
<keyword evidence="4" id="KW-0547">Nucleotide-binding</keyword>
<keyword evidence="2" id="KW-0808">Transferase</keyword>
<dbReference type="GO" id="GO:0005524">
    <property type="term" value="F:ATP binding"/>
    <property type="evidence" value="ECO:0007669"/>
    <property type="project" value="UniProtKB-KW"/>
</dbReference>
<evidence type="ECO:0000259" key="6">
    <source>
        <dbReference type="PROSITE" id="PS51794"/>
    </source>
</evidence>
<dbReference type="GO" id="GO:0106408">
    <property type="term" value="F:diadenylate cyclase activity"/>
    <property type="evidence" value="ECO:0007669"/>
    <property type="project" value="UniProtKB-EC"/>
</dbReference>
<reference evidence="8" key="1">
    <citation type="submission" date="2012-06" db="EMBL/GenBank/DDBJ databases">
        <title>Complete sequence of chromosome of Desulfomonile tiedjei DSM 6799.</title>
        <authorList>
            <person name="Lucas S."/>
            <person name="Copeland A."/>
            <person name="Lapidus A."/>
            <person name="Glavina del Rio T."/>
            <person name="Dalin E."/>
            <person name="Tice H."/>
            <person name="Bruce D."/>
            <person name="Goodwin L."/>
            <person name="Pitluck S."/>
            <person name="Peters L."/>
            <person name="Ovchinnikova G."/>
            <person name="Zeytun A."/>
            <person name="Lu M."/>
            <person name="Kyrpides N."/>
            <person name="Mavromatis K."/>
            <person name="Ivanova N."/>
            <person name="Brettin T."/>
            <person name="Detter J.C."/>
            <person name="Han C."/>
            <person name="Larimer F."/>
            <person name="Land M."/>
            <person name="Hauser L."/>
            <person name="Markowitz V."/>
            <person name="Cheng J.-F."/>
            <person name="Hugenholtz P."/>
            <person name="Woyke T."/>
            <person name="Wu D."/>
            <person name="Spring S."/>
            <person name="Schroeder M."/>
            <person name="Brambilla E."/>
            <person name="Klenk H.-P."/>
            <person name="Eisen J.A."/>
        </authorList>
    </citation>
    <scope>NUCLEOTIDE SEQUENCE [LARGE SCALE GENOMIC DNA]</scope>
    <source>
        <strain evidence="8">ATCC 49306 / DSM 6799 / DCB-1</strain>
    </source>
</reference>
<proteinExistence type="predicted"/>